<dbReference type="AlphaFoldDB" id="A0A8H5TJP3"/>
<feature type="compositionally biased region" description="Low complexity" evidence="1">
    <location>
        <begin position="104"/>
        <end position="114"/>
    </location>
</feature>
<comment type="caution">
    <text evidence="2">The sequence shown here is derived from an EMBL/GenBank/DDBJ whole genome shotgun (WGS) entry which is preliminary data.</text>
</comment>
<feature type="region of interest" description="Disordered" evidence="1">
    <location>
        <begin position="1"/>
        <end position="61"/>
    </location>
</feature>
<evidence type="ECO:0000313" key="2">
    <source>
        <dbReference type="EMBL" id="KAF5673450.1"/>
    </source>
</evidence>
<reference evidence="2 3" key="1">
    <citation type="submission" date="2020-05" db="EMBL/GenBank/DDBJ databases">
        <title>Identification and distribution of gene clusters putatively required for synthesis of sphingolipid metabolism inhibitors in phylogenetically diverse species of the filamentous fungus Fusarium.</title>
        <authorList>
            <person name="Kim H.-S."/>
            <person name="Busman M."/>
            <person name="Brown D.W."/>
            <person name="Divon H."/>
            <person name="Uhlig S."/>
            <person name="Proctor R.H."/>
        </authorList>
    </citation>
    <scope>NUCLEOTIDE SEQUENCE [LARGE SCALE GENOMIC DNA]</scope>
    <source>
        <strain evidence="2 3">NRRL 20693</strain>
    </source>
</reference>
<accession>A0A8H5TJP3</accession>
<sequence>MPTQSEMLSRRDSWPPTQMRLEPTRSTKSNPLPSLDHIDDDPLTYFLTPTPLLDGGDDDDSYFDDSLLDFDAGIEDASAPRLFVRSVSPSTLDGLRKPGLRPMSPDSSSEISEPNNEDDDDDEDYISFSPNKHGLLSLRDLFTNSRTTTRPKKPLFNQSTNDALLSPVALSSSPKLRGRSRGRGRHGASSRGHSATRRPGHLWREPSPDVWSIEEETEEEMMSEIGSSVGAHSDISDDDDDDDVKSEKPKERKPKSIKKVRFVLPGEEI</sequence>
<name>A0A8H5TJP3_FUSHE</name>
<feature type="compositionally biased region" description="Basic residues" evidence="1">
    <location>
        <begin position="176"/>
        <end position="201"/>
    </location>
</feature>
<protein>
    <submittedName>
        <fullName evidence="2">Uncharacterized protein</fullName>
    </submittedName>
</protein>
<organism evidence="2 3">
    <name type="scientific">Fusarium heterosporum</name>
    <dbReference type="NCBI Taxonomy" id="42747"/>
    <lineage>
        <taxon>Eukaryota</taxon>
        <taxon>Fungi</taxon>
        <taxon>Dikarya</taxon>
        <taxon>Ascomycota</taxon>
        <taxon>Pezizomycotina</taxon>
        <taxon>Sordariomycetes</taxon>
        <taxon>Hypocreomycetidae</taxon>
        <taxon>Hypocreales</taxon>
        <taxon>Nectriaceae</taxon>
        <taxon>Fusarium</taxon>
        <taxon>Fusarium heterosporum species complex</taxon>
    </lineage>
</organism>
<feature type="compositionally biased region" description="Low complexity" evidence="1">
    <location>
        <begin position="43"/>
        <end position="54"/>
    </location>
</feature>
<evidence type="ECO:0000256" key="1">
    <source>
        <dbReference type="SAM" id="MobiDB-lite"/>
    </source>
</evidence>
<gene>
    <name evidence="2" type="ORF">FHETE_3364</name>
</gene>
<feature type="compositionally biased region" description="Acidic residues" evidence="1">
    <location>
        <begin position="212"/>
        <end position="222"/>
    </location>
</feature>
<proteinExistence type="predicted"/>
<feature type="region of interest" description="Disordered" evidence="1">
    <location>
        <begin position="90"/>
        <end position="131"/>
    </location>
</feature>
<dbReference type="EMBL" id="JAAGWQ010000053">
    <property type="protein sequence ID" value="KAF5673450.1"/>
    <property type="molecule type" value="Genomic_DNA"/>
</dbReference>
<feature type="compositionally biased region" description="Acidic residues" evidence="1">
    <location>
        <begin position="115"/>
        <end position="125"/>
    </location>
</feature>
<dbReference type="OrthoDB" id="3439027at2759"/>
<keyword evidence="3" id="KW-1185">Reference proteome</keyword>
<dbReference type="Proteomes" id="UP000567885">
    <property type="component" value="Unassembled WGS sequence"/>
</dbReference>
<feature type="region of interest" description="Disordered" evidence="1">
    <location>
        <begin position="166"/>
        <end position="259"/>
    </location>
</feature>
<feature type="compositionally biased region" description="Low complexity" evidence="1">
    <location>
        <begin position="166"/>
        <end position="175"/>
    </location>
</feature>
<evidence type="ECO:0000313" key="3">
    <source>
        <dbReference type="Proteomes" id="UP000567885"/>
    </source>
</evidence>